<reference evidence="2" key="1">
    <citation type="journal article" date="2019" name="Int. J. Syst. Evol. Microbiol.">
        <title>The Global Catalogue of Microorganisms (GCM) 10K type strain sequencing project: providing services to taxonomists for standard genome sequencing and annotation.</title>
        <authorList>
            <consortium name="The Broad Institute Genomics Platform"/>
            <consortium name="The Broad Institute Genome Sequencing Center for Infectious Disease"/>
            <person name="Wu L."/>
            <person name="Ma J."/>
        </authorList>
    </citation>
    <scope>NUCLEOTIDE SEQUENCE [LARGE SCALE GENOMIC DNA]</scope>
    <source>
        <strain evidence="2">CCUG 53519</strain>
    </source>
</reference>
<dbReference type="GO" id="GO:0016787">
    <property type="term" value="F:hydrolase activity"/>
    <property type="evidence" value="ECO:0007669"/>
    <property type="project" value="UniProtKB-KW"/>
</dbReference>
<comment type="caution">
    <text evidence="1">The sequence shown here is derived from an EMBL/GenBank/DDBJ whole genome shotgun (WGS) entry which is preliminary data.</text>
</comment>
<dbReference type="Proteomes" id="UP001597169">
    <property type="component" value="Unassembled WGS sequence"/>
</dbReference>
<dbReference type="PANTHER" id="PTHR12993">
    <property type="entry name" value="N-ACETYLGLUCOSAMINYL-PHOSPHATIDYLINOSITOL DE-N-ACETYLASE-RELATED"/>
    <property type="match status" value="1"/>
</dbReference>
<dbReference type="Pfam" id="PF02585">
    <property type="entry name" value="PIG-L"/>
    <property type="match status" value="1"/>
</dbReference>
<gene>
    <name evidence="1" type="ORF">ACFQ3J_07770</name>
</gene>
<sequence>MIDKLMIVAHPDDEIIFGGAALIAEKGWKVICVTNGQHQVRSREFKQVMKDIGAEFEMWDYRDRWGGGFDRKALKKDILKVIRANPQINMIVTHNKRGEYGHTQHQALHEVVKDIAQEKLYIFKRSEQKLDKEVLKKKYKLLKRYKSQDIGWLKKYIEYESVRKHR</sequence>
<dbReference type="EMBL" id="JBHTKX010000001">
    <property type="protein sequence ID" value="MFD1128066.1"/>
    <property type="molecule type" value="Genomic_DNA"/>
</dbReference>
<dbReference type="Gene3D" id="3.40.50.10320">
    <property type="entry name" value="LmbE-like"/>
    <property type="match status" value="1"/>
</dbReference>
<keyword evidence="1" id="KW-0378">Hydrolase</keyword>
<keyword evidence="2" id="KW-1185">Reference proteome</keyword>
<dbReference type="PANTHER" id="PTHR12993:SF11">
    <property type="entry name" value="N-ACETYLGLUCOSAMINYL-PHOSPHATIDYLINOSITOL DE-N-ACETYLASE"/>
    <property type="match status" value="1"/>
</dbReference>
<evidence type="ECO:0000313" key="1">
    <source>
        <dbReference type="EMBL" id="MFD1128066.1"/>
    </source>
</evidence>
<dbReference type="InterPro" id="IPR003737">
    <property type="entry name" value="GlcNAc_PI_deacetylase-related"/>
</dbReference>
<dbReference type="InterPro" id="IPR024078">
    <property type="entry name" value="LmbE-like_dom_sf"/>
</dbReference>
<dbReference type="EC" id="3.5.1.-" evidence="1"/>
<organism evidence="1 2">
    <name type="scientific">Paenibacillus provencensis</name>
    <dbReference type="NCBI Taxonomy" id="441151"/>
    <lineage>
        <taxon>Bacteria</taxon>
        <taxon>Bacillati</taxon>
        <taxon>Bacillota</taxon>
        <taxon>Bacilli</taxon>
        <taxon>Bacillales</taxon>
        <taxon>Paenibacillaceae</taxon>
        <taxon>Paenibacillus</taxon>
    </lineage>
</organism>
<proteinExistence type="predicted"/>
<accession>A0ABW3PUW8</accession>
<dbReference type="SUPFAM" id="SSF102588">
    <property type="entry name" value="LmbE-like"/>
    <property type="match status" value="1"/>
</dbReference>
<name>A0ABW3PUW8_9BACL</name>
<evidence type="ECO:0000313" key="2">
    <source>
        <dbReference type="Proteomes" id="UP001597169"/>
    </source>
</evidence>
<dbReference type="RefSeq" id="WP_091156097.1">
    <property type="nucleotide sequence ID" value="NZ_JBHTKX010000001.1"/>
</dbReference>
<protein>
    <submittedName>
        <fullName evidence="1">PIG-L family deacetylase</fullName>
        <ecNumber evidence="1">3.5.1.-</ecNumber>
    </submittedName>
</protein>